<protein>
    <submittedName>
        <fullName evidence="1">Uncharacterized protein</fullName>
    </submittedName>
</protein>
<sequence>MHSASVFKWIRSVVARLDVVNYSVGQMSTAQCLVEDSRGDGWDEYLIDNGTMHCPNCMGPDQECFEEWRNDDKIQRFNPHHRSLVHIAASIMQDTRHFGRGDLTKCPTLCAY</sequence>
<dbReference type="AlphaFoldDB" id="A0A3S4ZL43"/>
<gene>
    <name evidence="1" type="ORF">PXEA_LOCUS7705</name>
</gene>
<organism evidence="1 2">
    <name type="scientific">Protopolystoma xenopodis</name>
    <dbReference type="NCBI Taxonomy" id="117903"/>
    <lineage>
        <taxon>Eukaryota</taxon>
        <taxon>Metazoa</taxon>
        <taxon>Spiralia</taxon>
        <taxon>Lophotrochozoa</taxon>
        <taxon>Platyhelminthes</taxon>
        <taxon>Monogenea</taxon>
        <taxon>Polyopisthocotylea</taxon>
        <taxon>Polystomatidea</taxon>
        <taxon>Polystomatidae</taxon>
        <taxon>Protopolystoma</taxon>
    </lineage>
</organism>
<accession>A0A3S4ZL43</accession>
<reference evidence="1" key="1">
    <citation type="submission" date="2018-11" db="EMBL/GenBank/DDBJ databases">
        <authorList>
            <consortium name="Pathogen Informatics"/>
        </authorList>
    </citation>
    <scope>NUCLEOTIDE SEQUENCE</scope>
</reference>
<dbReference type="EMBL" id="CAAALY010020568">
    <property type="protein sequence ID" value="VEL14265.1"/>
    <property type="molecule type" value="Genomic_DNA"/>
</dbReference>
<dbReference type="Proteomes" id="UP000784294">
    <property type="component" value="Unassembled WGS sequence"/>
</dbReference>
<evidence type="ECO:0000313" key="2">
    <source>
        <dbReference type="Proteomes" id="UP000784294"/>
    </source>
</evidence>
<comment type="caution">
    <text evidence="1">The sequence shown here is derived from an EMBL/GenBank/DDBJ whole genome shotgun (WGS) entry which is preliminary data.</text>
</comment>
<keyword evidence="2" id="KW-1185">Reference proteome</keyword>
<name>A0A3S4ZL43_9PLAT</name>
<proteinExistence type="predicted"/>
<evidence type="ECO:0000313" key="1">
    <source>
        <dbReference type="EMBL" id="VEL14265.1"/>
    </source>
</evidence>